<keyword evidence="3 6" id="KW-0812">Transmembrane</keyword>
<dbReference type="Pfam" id="PF03553">
    <property type="entry name" value="Na_H_antiporter"/>
    <property type="match status" value="1"/>
</dbReference>
<keyword evidence="2" id="KW-1003">Cell membrane</keyword>
<feature type="transmembrane region" description="Helical" evidence="6">
    <location>
        <begin position="258"/>
        <end position="286"/>
    </location>
</feature>
<dbReference type="PANTHER" id="PTHR43478:SF1">
    <property type="entry name" value="NA+_H+ ANTIPORTER NHAC-LIKE C-TERMINAL DOMAIN-CONTAINING PROTEIN"/>
    <property type="match status" value="1"/>
</dbReference>
<comment type="subcellular location">
    <subcellularLocation>
        <location evidence="1">Cell membrane</location>
        <topology evidence="1">Multi-pass membrane protein</topology>
    </subcellularLocation>
</comment>
<feature type="transmembrane region" description="Helical" evidence="6">
    <location>
        <begin position="344"/>
        <end position="374"/>
    </location>
</feature>
<organism evidence="8 9">
    <name type="scientific">Roseburia faecis</name>
    <dbReference type="NCBI Taxonomy" id="301302"/>
    <lineage>
        <taxon>Bacteria</taxon>
        <taxon>Bacillati</taxon>
        <taxon>Bacillota</taxon>
        <taxon>Clostridia</taxon>
        <taxon>Lachnospirales</taxon>
        <taxon>Lachnospiraceae</taxon>
        <taxon>Roseburia</taxon>
    </lineage>
</organism>
<evidence type="ECO:0000256" key="6">
    <source>
        <dbReference type="SAM" id="Phobius"/>
    </source>
</evidence>
<evidence type="ECO:0000313" key="8">
    <source>
        <dbReference type="EMBL" id="CUM91760.1"/>
    </source>
</evidence>
<feature type="transmembrane region" description="Helical" evidence="6">
    <location>
        <begin position="60"/>
        <end position="79"/>
    </location>
</feature>
<dbReference type="RefSeq" id="WP_055262357.1">
    <property type="nucleotide sequence ID" value="NZ_CP184331.1"/>
</dbReference>
<dbReference type="PANTHER" id="PTHR43478">
    <property type="entry name" value="NA+/H+ ANTIPORTER-RELATED"/>
    <property type="match status" value="1"/>
</dbReference>
<evidence type="ECO:0000259" key="7">
    <source>
        <dbReference type="Pfam" id="PF03553"/>
    </source>
</evidence>
<evidence type="ECO:0000256" key="1">
    <source>
        <dbReference type="ARBA" id="ARBA00004651"/>
    </source>
</evidence>
<feature type="transmembrane region" description="Helical" evidence="6">
    <location>
        <begin position="428"/>
        <end position="448"/>
    </location>
</feature>
<dbReference type="InterPro" id="IPR018461">
    <property type="entry name" value="Na/H_Antiport_NhaC-like_C"/>
</dbReference>
<keyword evidence="4 6" id="KW-1133">Transmembrane helix</keyword>
<proteinExistence type="predicted"/>
<accession>A0A173SNF3</accession>
<protein>
    <submittedName>
        <fullName evidence="8">Na+/H+ antiporter family</fullName>
    </submittedName>
</protein>
<evidence type="ECO:0000256" key="3">
    <source>
        <dbReference type="ARBA" id="ARBA00022692"/>
    </source>
</evidence>
<dbReference type="Proteomes" id="UP000095495">
    <property type="component" value="Unassembled WGS sequence"/>
</dbReference>
<feature type="transmembrane region" description="Helical" evidence="6">
    <location>
        <begin position="99"/>
        <end position="118"/>
    </location>
</feature>
<dbReference type="EMBL" id="CYXV01000005">
    <property type="protein sequence ID" value="CUM91760.1"/>
    <property type="molecule type" value="Genomic_DNA"/>
</dbReference>
<feature type="transmembrane region" description="Helical" evidence="6">
    <location>
        <begin position="28"/>
        <end position="53"/>
    </location>
</feature>
<evidence type="ECO:0000256" key="5">
    <source>
        <dbReference type="ARBA" id="ARBA00023136"/>
    </source>
</evidence>
<reference evidence="8 9" key="1">
    <citation type="submission" date="2015-09" db="EMBL/GenBank/DDBJ databases">
        <authorList>
            <consortium name="Pathogen Informatics"/>
        </authorList>
    </citation>
    <scope>NUCLEOTIDE SEQUENCE [LARGE SCALE GENOMIC DNA]</scope>
    <source>
        <strain evidence="8 9">2789STDY5608863</strain>
    </source>
</reference>
<feature type="transmembrane region" description="Helical" evidence="6">
    <location>
        <begin position="139"/>
        <end position="167"/>
    </location>
</feature>
<name>A0A173SNF3_9FIRM</name>
<evidence type="ECO:0000256" key="2">
    <source>
        <dbReference type="ARBA" id="ARBA00022475"/>
    </source>
</evidence>
<gene>
    <name evidence="8" type="ORF">ERS852420_01531</name>
</gene>
<feature type="domain" description="Na+/H+ antiporter NhaC-like C-terminal" evidence="7">
    <location>
        <begin position="151"/>
        <end position="447"/>
    </location>
</feature>
<keyword evidence="5 6" id="KW-0472">Membrane</keyword>
<evidence type="ECO:0000256" key="4">
    <source>
        <dbReference type="ARBA" id="ARBA00022989"/>
    </source>
</evidence>
<feature type="transmembrane region" description="Helical" evidence="6">
    <location>
        <begin position="187"/>
        <end position="209"/>
    </location>
</feature>
<dbReference type="GO" id="GO:0005886">
    <property type="term" value="C:plasma membrane"/>
    <property type="evidence" value="ECO:0007669"/>
    <property type="project" value="UniProtKB-SubCell"/>
</dbReference>
<dbReference type="AlphaFoldDB" id="A0A173SNF3"/>
<dbReference type="GeneID" id="99746656"/>
<feature type="transmembrane region" description="Helical" evidence="6">
    <location>
        <begin position="306"/>
        <end position="323"/>
    </location>
</feature>
<sequence>MSLGLVSVLLILFVVIGAIATKRVEICLFLACLIGAIVLYGTHALSELGGIFVEALENNAWVMLIVLLLGGFIALLQSSNGHLGFSKIVDKICDTERKTLLMTFLMGVVIFIEELLNAMTIGACMKTHYDKKKIPRETLAYLLDATGGPICVMIPISGWGVCLMSMFVQEDAFLSLGSNHIKSYLSAAPFCFYPIATLIIVFLFCMGIMPKLGGMKKAYKRVEDTGMVYSEKSKKYNQTISENVVDGKIIDFIIPVGVLIALTVITGDLITAVIGAIVVCAIMYIPRKIISSEDLFPILSRGFSDMLVVDIVLLLTFVLQIITGKMGMTDYIIEKVQPYMIGSLFPVMIFVLVAVLCFCTASLVGVCALVAPIAFPLGAILGVNTLLVMAAIMSGAGFGSHACFYSDATLVSSRIAGIDNLEHATSQLPYVIIAAAISLVAFIVAGIVI</sequence>
<evidence type="ECO:0000313" key="9">
    <source>
        <dbReference type="Proteomes" id="UP000095495"/>
    </source>
</evidence>